<feature type="region of interest" description="Disordered" evidence="7">
    <location>
        <begin position="1"/>
        <end position="41"/>
    </location>
</feature>
<dbReference type="InterPro" id="IPR019473">
    <property type="entry name" value="TFIID_su8_C"/>
</dbReference>
<evidence type="ECO:0000256" key="7">
    <source>
        <dbReference type="SAM" id="MobiDB-lite"/>
    </source>
</evidence>
<sequence length="317" mass="34889">MPEKRPLPPSDRDLQPRKRRRTTHSLRHVQQRPHHVEPASQDPVFAQAQLLRSIGAALHAVGFDSIKPTALEMFRSHTEEYILRFATYIRTSMQAERRTRPVAQDFATALSLTPNTATASLLQPHLRLPIPECISYPSIPEPAPPEASIPDFTALLQPLTTTSLPRYVPAHFPALPSKHAWVHTPVYAERGKDARKMREKATQEGLLAEQALRKLATAAKAGVLKAEKRRSSVLSGPGKVVNGTAASKRLEDRWDTFADVLKDVGDEEGEEMEGKLGVGGANDALEDGVDEGPPEGNVVNYDMGYWRHSVGGTAARV</sequence>
<evidence type="ECO:0000256" key="1">
    <source>
        <dbReference type="ARBA" id="ARBA00004123"/>
    </source>
</evidence>
<keyword evidence="5" id="KW-0804">Transcription</keyword>
<comment type="subcellular location">
    <subcellularLocation>
        <location evidence="1">Nucleus</location>
    </subcellularLocation>
</comment>
<dbReference type="CDD" id="cd08049">
    <property type="entry name" value="TAF8"/>
    <property type="match status" value="1"/>
</dbReference>
<dbReference type="GO" id="GO:0006367">
    <property type="term" value="P:transcription initiation at RNA polymerase II promoter"/>
    <property type="evidence" value="ECO:0007669"/>
    <property type="project" value="TreeGrafter"/>
</dbReference>
<keyword evidence="4" id="KW-0805">Transcription regulation</keyword>
<feature type="domain" description="Transcription factor TFIID subunit 8 C-terminal" evidence="9">
    <location>
        <begin position="167"/>
        <end position="215"/>
    </location>
</feature>
<dbReference type="Proteomes" id="UP001175353">
    <property type="component" value="Unassembled WGS sequence"/>
</dbReference>
<dbReference type="PANTHER" id="PTHR46469:SF1">
    <property type="entry name" value="TRANSCRIPTION INITIATION FACTOR TFIID SUBUNIT 8"/>
    <property type="match status" value="1"/>
</dbReference>
<evidence type="ECO:0000256" key="2">
    <source>
        <dbReference type="ARBA" id="ARBA00008767"/>
    </source>
</evidence>
<dbReference type="PANTHER" id="PTHR46469">
    <property type="entry name" value="TRANSCRIPTION INITIATION FACTOR TFIID SUBUNIT 8"/>
    <property type="match status" value="1"/>
</dbReference>
<keyword evidence="6" id="KW-0539">Nucleus</keyword>
<comment type="caution">
    <text evidence="10">The sequence shown here is derived from an EMBL/GenBank/DDBJ whole genome shotgun (WGS) entry which is preliminary data.</text>
</comment>
<evidence type="ECO:0000259" key="9">
    <source>
        <dbReference type="Pfam" id="PF10406"/>
    </source>
</evidence>
<organism evidence="10 11">
    <name type="scientific">Friedmanniomyces endolithicus</name>
    <dbReference type="NCBI Taxonomy" id="329885"/>
    <lineage>
        <taxon>Eukaryota</taxon>
        <taxon>Fungi</taxon>
        <taxon>Dikarya</taxon>
        <taxon>Ascomycota</taxon>
        <taxon>Pezizomycotina</taxon>
        <taxon>Dothideomycetes</taxon>
        <taxon>Dothideomycetidae</taxon>
        <taxon>Mycosphaerellales</taxon>
        <taxon>Teratosphaeriaceae</taxon>
        <taxon>Friedmanniomyces</taxon>
    </lineage>
</organism>
<evidence type="ECO:0000313" key="10">
    <source>
        <dbReference type="EMBL" id="KAK1001314.1"/>
    </source>
</evidence>
<dbReference type="AlphaFoldDB" id="A0AAN6QXJ3"/>
<evidence type="ECO:0000256" key="4">
    <source>
        <dbReference type="ARBA" id="ARBA00023015"/>
    </source>
</evidence>
<dbReference type="InterPro" id="IPR006565">
    <property type="entry name" value="BTP"/>
</dbReference>
<evidence type="ECO:0000313" key="11">
    <source>
        <dbReference type="Proteomes" id="UP001175353"/>
    </source>
</evidence>
<protein>
    <recommendedName>
        <fullName evidence="3">Transcription initiation factor TFIID subunit 8</fullName>
    </recommendedName>
</protein>
<dbReference type="EMBL" id="JAUJLE010000034">
    <property type="protein sequence ID" value="KAK1001314.1"/>
    <property type="molecule type" value="Genomic_DNA"/>
</dbReference>
<dbReference type="GO" id="GO:0046982">
    <property type="term" value="F:protein heterodimerization activity"/>
    <property type="evidence" value="ECO:0007669"/>
    <property type="project" value="InterPro"/>
</dbReference>
<evidence type="ECO:0000256" key="3">
    <source>
        <dbReference type="ARBA" id="ARBA00017307"/>
    </source>
</evidence>
<feature type="compositionally biased region" description="Basic and acidic residues" evidence="7">
    <location>
        <begin position="1"/>
        <end position="16"/>
    </location>
</feature>
<comment type="similarity">
    <text evidence="2">Belongs to the TAF8 family.</text>
</comment>
<dbReference type="Pfam" id="PF07524">
    <property type="entry name" value="Bromo_TP"/>
    <property type="match status" value="1"/>
</dbReference>
<accession>A0AAN6QXJ3</accession>
<dbReference type="CDD" id="cd00076">
    <property type="entry name" value="HFD_SF"/>
    <property type="match status" value="1"/>
</dbReference>
<evidence type="ECO:0000259" key="8">
    <source>
        <dbReference type="Pfam" id="PF07524"/>
    </source>
</evidence>
<reference evidence="10" key="1">
    <citation type="submission" date="2023-06" db="EMBL/GenBank/DDBJ databases">
        <title>Black Yeasts Isolated from many extreme environments.</title>
        <authorList>
            <person name="Coleine C."/>
            <person name="Stajich J.E."/>
            <person name="Selbmann L."/>
        </authorList>
    </citation>
    <scope>NUCLEOTIDE SEQUENCE</scope>
    <source>
        <strain evidence="10">CCFEE 5200</strain>
    </source>
</reference>
<dbReference type="InterPro" id="IPR037818">
    <property type="entry name" value="TAF8"/>
</dbReference>
<name>A0AAN6QXJ3_9PEZI</name>
<keyword evidence="11" id="KW-1185">Reference proteome</keyword>
<dbReference type="GO" id="GO:0005669">
    <property type="term" value="C:transcription factor TFIID complex"/>
    <property type="evidence" value="ECO:0007669"/>
    <property type="project" value="InterPro"/>
</dbReference>
<feature type="domain" description="Bromodomain associated" evidence="8">
    <location>
        <begin position="45"/>
        <end position="110"/>
    </location>
</feature>
<evidence type="ECO:0000256" key="6">
    <source>
        <dbReference type="ARBA" id="ARBA00023242"/>
    </source>
</evidence>
<feature type="compositionally biased region" description="Basic residues" evidence="7">
    <location>
        <begin position="17"/>
        <end position="33"/>
    </location>
</feature>
<dbReference type="InterPro" id="IPR009072">
    <property type="entry name" value="Histone-fold"/>
</dbReference>
<dbReference type="Gene3D" id="1.10.20.10">
    <property type="entry name" value="Histone, subunit A"/>
    <property type="match status" value="1"/>
</dbReference>
<evidence type="ECO:0000256" key="5">
    <source>
        <dbReference type="ARBA" id="ARBA00023163"/>
    </source>
</evidence>
<proteinExistence type="inferred from homology"/>
<gene>
    <name evidence="10" type="ORF">LTR91_005366</name>
</gene>
<dbReference type="Pfam" id="PF10406">
    <property type="entry name" value="TAF8_C"/>
    <property type="match status" value="1"/>
</dbReference>